<comment type="catalytic activity">
    <reaction evidence="5">
        <text>glycyl-tRNA(Gly) + acetyl-CoA = N-acetylglycyl-tRNA(Gly) + CoA + H(+)</text>
        <dbReference type="Rhea" id="RHEA:81867"/>
        <dbReference type="Rhea" id="RHEA-COMP:9683"/>
        <dbReference type="Rhea" id="RHEA-COMP:19766"/>
        <dbReference type="ChEBI" id="CHEBI:15378"/>
        <dbReference type="ChEBI" id="CHEBI:57287"/>
        <dbReference type="ChEBI" id="CHEBI:57288"/>
        <dbReference type="ChEBI" id="CHEBI:78522"/>
        <dbReference type="ChEBI" id="CHEBI:232036"/>
    </reaction>
</comment>
<dbReference type="InterPro" id="IPR000182">
    <property type="entry name" value="GNAT_dom"/>
</dbReference>
<evidence type="ECO:0000313" key="7">
    <source>
        <dbReference type="EMBL" id="KUM26580.1"/>
    </source>
</evidence>
<comment type="caution">
    <text evidence="7">The sequence shown here is derived from an EMBL/GenBank/DDBJ whole genome shotgun (WGS) entry which is preliminary data.</text>
</comment>
<organism evidence="7 8">
    <name type="scientific">Rhizobium loti</name>
    <name type="common">Mesorhizobium loti</name>
    <dbReference type="NCBI Taxonomy" id="381"/>
    <lineage>
        <taxon>Bacteria</taxon>
        <taxon>Pseudomonadati</taxon>
        <taxon>Pseudomonadota</taxon>
        <taxon>Alphaproteobacteria</taxon>
        <taxon>Hyphomicrobiales</taxon>
        <taxon>Phyllobacteriaceae</taxon>
        <taxon>Mesorhizobium</taxon>
    </lineage>
</organism>
<accession>A0A101KTF4</accession>
<sequence>MSLNLIIEALAGSHDRSAFSCGVPVLDRYLREQANQDIKRRVSNCFVAVDRNNGVIAGYYTLAASSVPITSLPEDQTKRLPRYPTLPAILIGRLAVHTLYQGQRVGSALIIDALQRSTRAAPASFALIVDAKDEQATAFYRKHGFIPFESSQLSLFLPIATALKLFGS</sequence>
<protein>
    <submittedName>
        <fullName evidence="7">GCN5 family acetyltransferase</fullName>
    </submittedName>
</protein>
<dbReference type="CDD" id="cd04301">
    <property type="entry name" value="NAT_SF"/>
    <property type="match status" value="1"/>
</dbReference>
<evidence type="ECO:0000256" key="4">
    <source>
        <dbReference type="ARBA" id="ARBA00023315"/>
    </source>
</evidence>
<evidence type="ECO:0000256" key="3">
    <source>
        <dbReference type="ARBA" id="ARBA00022679"/>
    </source>
</evidence>
<dbReference type="GO" id="GO:0016747">
    <property type="term" value="F:acyltransferase activity, transferring groups other than amino-acyl groups"/>
    <property type="evidence" value="ECO:0007669"/>
    <property type="project" value="InterPro"/>
</dbReference>
<name>A0A101KTF4_RHILI</name>
<dbReference type="AlphaFoldDB" id="A0A101KTF4"/>
<keyword evidence="1" id="KW-0678">Repressor</keyword>
<dbReference type="Proteomes" id="UP000053176">
    <property type="component" value="Unassembled WGS sequence"/>
</dbReference>
<keyword evidence="2" id="KW-1277">Toxin-antitoxin system</keyword>
<evidence type="ECO:0000313" key="8">
    <source>
        <dbReference type="Proteomes" id="UP000053176"/>
    </source>
</evidence>
<evidence type="ECO:0000256" key="2">
    <source>
        <dbReference type="ARBA" id="ARBA00022649"/>
    </source>
</evidence>
<dbReference type="InterPro" id="IPR016181">
    <property type="entry name" value="Acyl_CoA_acyltransferase"/>
</dbReference>
<feature type="domain" description="N-acetyltransferase" evidence="6">
    <location>
        <begin position="5"/>
        <end position="168"/>
    </location>
</feature>
<dbReference type="PANTHER" id="PTHR36449:SF1">
    <property type="entry name" value="ACETYLTRANSFERASE"/>
    <property type="match status" value="1"/>
</dbReference>
<evidence type="ECO:0000256" key="1">
    <source>
        <dbReference type="ARBA" id="ARBA00022491"/>
    </source>
</evidence>
<gene>
    <name evidence="7" type="ORF">AU467_20825</name>
</gene>
<dbReference type="Pfam" id="PF13508">
    <property type="entry name" value="Acetyltransf_7"/>
    <property type="match status" value="1"/>
</dbReference>
<dbReference type="EMBL" id="LPWA01000104">
    <property type="protein sequence ID" value="KUM26580.1"/>
    <property type="molecule type" value="Genomic_DNA"/>
</dbReference>
<proteinExistence type="predicted"/>
<keyword evidence="3 7" id="KW-0808">Transferase</keyword>
<evidence type="ECO:0000259" key="6">
    <source>
        <dbReference type="PROSITE" id="PS51186"/>
    </source>
</evidence>
<keyword evidence="4" id="KW-0012">Acyltransferase</keyword>
<reference evidence="7 8" key="1">
    <citation type="submission" date="2015-12" db="EMBL/GenBank/DDBJ databases">
        <title>Draft genome sequence of Mesorhizobium sp. UFLA 01-765, a multitolerant efficient symbiont and plant-growth promoting strain isolated from Zn-mining soil using Leucaena leucocephala as a trap plant.</title>
        <authorList>
            <person name="Rangel W.M."/>
            <person name="Thijs S."/>
            <person name="Longatti S.M."/>
            <person name="Moreira F.M."/>
            <person name="Weyens N."/>
            <person name="Vangronsveld J."/>
            <person name="Van Hamme J.D."/>
            <person name="Bottos E.M."/>
            <person name="Rineau F."/>
        </authorList>
    </citation>
    <scope>NUCLEOTIDE SEQUENCE [LARGE SCALE GENOMIC DNA]</scope>
    <source>
        <strain evidence="7 8">UFLA 01-765</strain>
    </source>
</reference>
<evidence type="ECO:0000256" key="5">
    <source>
        <dbReference type="ARBA" id="ARBA00049880"/>
    </source>
</evidence>
<dbReference type="PANTHER" id="PTHR36449">
    <property type="entry name" value="ACETYLTRANSFERASE-RELATED"/>
    <property type="match status" value="1"/>
</dbReference>
<dbReference type="Gene3D" id="3.40.630.30">
    <property type="match status" value="1"/>
</dbReference>
<dbReference type="OrthoDB" id="9793394at2"/>
<dbReference type="PROSITE" id="PS51186">
    <property type="entry name" value="GNAT"/>
    <property type="match status" value="1"/>
</dbReference>
<dbReference type="SUPFAM" id="SSF55729">
    <property type="entry name" value="Acyl-CoA N-acyltransferases (Nat)"/>
    <property type="match status" value="1"/>
</dbReference>